<organism evidence="6 7">
    <name type="scientific">Elaeophora elaphi</name>
    <dbReference type="NCBI Taxonomy" id="1147741"/>
    <lineage>
        <taxon>Eukaryota</taxon>
        <taxon>Metazoa</taxon>
        <taxon>Ecdysozoa</taxon>
        <taxon>Nematoda</taxon>
        <taxon>Chromadorea</taxon>
        <taxon>Rhabditida</taxon>
        <taxon>Spirurina</taxon>
        <taxon>Spiruromorpha</taxon>
        <taxon>Filarioidea</taxon>
        <taxon>Onchocercidae</taxon>
        <taxon>Elaeophora</taxon>
    </lineage>
</organism>
<proteinExistence type="inferred from homology"/>
<name>A0A158Q7U5_9BILA</name>
<evidence type="ECO:0000256" key="1">
    <source>
        <dbReference type="ARBA" id="ARBA00004123"/>
    </source>
</evidence>
<dbReference type="InterPro" id="IPR010756">
    <property type="entry name" value="Tls1-like"/>
</dbReference>
<dbReference type="WBParaSite" id="EEL_0000559301-mRNA-1">
    <property type="protein sequence ID" value="EEL_0000559301-mRNA-1"/>
    <property type="gene ID" value="EEL_0000559301"/>
</dbReference>
<feature type="compositionally biased region" description="Basic residues" evidence="5">
    <location>
        <begin position="1"/>
        <end position="16"/>
    </location>
</feature>
<dbReference type="Gene3D" id="1.10.238.10">
    <property type="entry name" value="EF-hand"/>
    <property type="match status" value="1"/>
</dbReference>
<keyword evidence="6" id="KW-1185">Reference proteome</keyword>
<dbReference type="Proteomes" id="UP000050640">
    <property type="component" value="Unplaced"/>
</dbReference>
<dbReference type="GO" id="GO:0005681">
    <property type="term" value="C:spliceosomal complex"/>
    <property type="evidence" value="ECO:0007669"/>
    <property type="project" value="TreeGrafter"/>
</dbReference>
<dbReference type="GO" id="GO:0000398">
    <property type="term" value="P:mRNA splicing, via spliceosome"/>
    <property type="evidence" value="ECO:0007669"/>
    <property type="project" value="TreeGrafter"/>
</dbReference>
<dbReference type="Pfam" id="PF07052">
    <property type="entry name" value="Hep_59"/>
    <property type="match status" value="1"/>
</dbReference>
<evidence type="ECO:0000256" key="2">
    <source>
        <dbReference type="ARBA" id="ARBA00007643"/>
    </source>
</evidence>
<evidence type="ECO:0000256" key="4">
    <source>
        <dbReference type="ARBA" id="ARBA00023242"/>
    </source>
</evidence>
<dbReference type="FunFam" id="1.10.238.10:FF:000178">
    <property type="entry name" value="Calmodulin-2 A"/>
    <property type="match status" value="1"/>
</dbReference>
<keyword evidence="4" id="KW-0539">Nucleus</keyword>
<dbReference type="PANTHER" id="PTHR13486:SF2">
    <property type="entry name" value="SPLICING FACTOR C9ORF78"/>
    <property type="match status" value="1"/>
</dbReference>
<evidence type="ECO:0000256" key="3">
    <source>
        <dbReference type="ARBA" id="ARBA00022737"/>
    </source>
</evidence>
<comment type="subcellular location">
    <subcellularLocation>
        <location evidence="1">Nucleus</location>
    </subcellularLocation>
</comment>
<accession>A0A158Q7U5</accession>
<comment type="similarity">
    <text evidence="2">Belongs to the TLS1 family.</text>
</comment>
<dbReference type="PANTHER" id="PTHR13486">
    <property type="entry name" value="TELOMERE LENGTH AND SILENCING PROTEIN 1 TLS1 FAMILY MEMBER"/>
    <property type="match status" value="1"/>
</dbReference>
<sequence>MSLFKRPTKNKQRRLRERIVDDDKGAEEEEAEIACKLEGVKELQESRARKNGLNAVECALGKELAAEFVAMDDDPFRQRGGGMLRLSEGRQAQMHAADIEAGIRDQFKKESFLRDEHEEMKKYVQAELRKRKAVQDLGDDGATTSKVSSMEDSLMWKAAEKVRLFRSERNDELLSNQMLAGIPEVDLGINARMSNIIETEKKKSEMLKEVVEKRRNLAQDSLFSQDRAKDLAKDYVQHSIFYMESTTRLGQEDWRKKLERSDTEAQYFTQQQIEEYRQCFTLYCPKGCAQNASHLRYIMRSLGYTPTIPETIQYFRKYGQKLDFSSFLEILHQENQKGSPIQEIIGALRGIDSKNQGWITVSEFVGILSSVGEKMSREEIYNVLQQLDITGGRVPFSSLLDFISNFYTDYTYFSDSSHCDIYK</sequence>
<feature type="region of interest" description="Disordered" evidence="5">
    <location>
        <begin position="1"/>
        <end position="26"/>
    </location>
</feature>
<evidence type="ECO:0000313" key="7">
    <source>
        <dbReference type="WBParaSite" id="EEL_0000559301-mRNA-1"/>
    </source>
</evidence>
<keyword evidence="3" id="KW-0677">Repeat</keyword>
<dbReference type="InterPro" id="IPR011992">
    <property type="entry name" value="EF-hand-dom_pair"/>
</dbReference>
<dbReference type="AlphaFoldDB" id="A0A158Q7U5"/>
<protein>
    <submittedName>
        <fullName evidence="7">EF-hand domain-containing protein</fullName>
    </submittedName>
</protein>
<evidence type="ECO:0000256" key="5">
    <source>
        <dbReference type="SAM" id="MobiDB-lite"/>
    </source>
</evidence>
<reference evidence="7" key="1">
    <citation type="submission" date="2016-04" db="UniProtKB">
        <authorList>
            <consortium name="WormBaseParasite"/>
        </authorList>
    </citation>
    <scope>IDENTIFICATION</scope>
</reference>
<dbReference type="SUPFAM" id="SSF47473">
    <property type="entry name" value="EF-hand"/>
    <property type="match status" value="1"/>
</dbReference>
<evidence type="ECO:0000313" key="6">
    <source>
        <dbReference type="Proteomes" id="UP000050640"/>
    </source>
</evidence>
<dbReference type="STRING" id="1147741.A0A158Q7U5"/>